<dbReference type="EMBL" id="JAWXRD010000037">
    <property type="protein sequence ID" value="MDX6041774.1"/>
    <property type="molecule type" value="Genomic_DNA"/>
</dbReference>
<dbReference type="Proteomes" id="UP001275664">
    <property type="component" value="Unassembled WGS sequence"/>
</dbReference>
<evidence type="ECO:0000256" key="1">
    <source>
        <dbReference type="SAM" id="MobiDB-lite"/>
    </source>
</evidence>
<gene>
    <name evidence="2" type="ORF">SIK69_16420</name>
</gene>
<sequence>MHRHWLDDNCDGLSPQMTLRKNGGDDDDRHNRRHGDDDSGLSVGK</sequence>
<name>A0ABU4QUH1_9ENTR</name>
<dbReference type="RefSeq" id="WP_319786565.1">
    <property type="nucleotide sequence ID" value="NZ_JAWXRD010000037.1"/>
</dbReference>
<accession>A0ABU4QUH1</accession>
<evidence type="ECO:0000313" key="3">
    <source>
        <dbReference type="Proteomes" id="UP001275664"/>
    </source>
</evidence>
<evidence type="ECO:0000313" key="2">
    <source>
        <dbReference type="EMBL" id="MDX6041774.1"/>
    </source>
</evidence>
<keyword evidence="3" id="KW-1185">Reference proteome</keyword>
<protein>
    <submittedName>
        <fullName evidence="2">Uncharacterized protein</fullName>
    </submittedName>
</protein>
<reference evidence="2 3" key="1">
    <citation type="submission" date="2023-11" db="EMBL/GenBank/DDBJ databases">
        <title>Scandinavium wanjuensis sp. nov., isolated from lettuce South Korea.</title>
        <authorList>
            <person name="Park J."/>
            <person name="Park S."/>
            <person name="Oh K.K."/>
            <person name="Cho G.S."/>
            <person name="Franz C.M.A.P."/>
        </authorList>
    </citation>
    <scope>NUCLEOTIDE SEQUENCE [LARGE SCALE GENOMIC DNA]</scope>
    <source>
        <strain evidence="2 3">V105_6</strain>
    </source>
</reference>
<comment type="caution">
    <text evidence="2">The sequence shown here is derived from an EMBL/GenBank/DDBJ whole genome shotgun (WGS) entry which is preliminary data.</text>
</comment>
<feature type="compositionally biased region" description="Basic and acidic residues" evidence="1">
    <location>
        <begin position="22"/>
        <end position="37"/>
    </location>
</feature>
<feature type="region of interest" description="Disordered" evidence="1">
    <location>
        <begin position="1"/>
        <end position="45"/>
    </location>
</feature>
<organism evidence="2 3">
    <name type="scientific">Scandinavium lactucae</name>
    <dbReference type="NCBI Taxonomy" id="3095028"/>
    <lineage>
        <taxon>Bacteria</taxon>
        <taxon>Pseudomonadati</taxon>
        <taxon>Pseudomonadota</taxon>
        <taxon>Gammaproteobacteria</taxon>
        <taxon>Enterobacterales</taxon>
        <taxon>Enterobacteriaceae</taxon>
        <taxon>Scandinavium</taxon>
    </lineage>
</organism>
<proteinExistence type="predicted"/>